<keyword evidence="9" id="KW-0133">Cell shape</keyword>
<keyword evidence="5 17" id="KW-0121">Carboxypeptidase</keyword>
<dbReference type="GO" id="GO:0005886">
    <property type="term" value="C:plasma membrane"/>
    <property type="evidence" value="ECO:0007669"/>
    <property type="project" value="UniProtKB-SubCell"/>
</dbReference>
<evidence type="ECO:0000256" key="5">
    <source>
        <dbReference type="ARBA" id="ARBA00022645"/>
    </source>
</evidence>
<evidence type="ECO:0000256" key="2">
    <source>
        <dbReference type="ARBA" id="ARBA00004236"/>
    </source>
</evidence>
<dbReference type="InterPro" id="IPR001460">
    <property type="entry name" value="PCN-bd_Tpept"/>
</dbReference>
<dbReference type="InterPro" id="IPR050515">
    <property type="entry name" value="Beta-lactam/transpept"/>
</dbReference>
<dbReference type="Pfam" id="PF00905">
    <property type="entry name" value="Transpeptidase"/>
    <property type="match status" value="1"/>
</dbReference>
<dbReference type="Pfam" id="PF03717">
    <property type="entry name" value="PBP_dimer"/>
    <property type="match status" value="1"/>
</dbReference>
<keyword evidence="7 14" id="KW-0812">Transmembrane</keyword>
<dbReference type="EC" id="3.4.16.4" evidence="17"/>
<sequence length="611" mass="69181">MIERKIYIQIAVLFVGFVFLMKLLDIQLIDSQYKGKADKNMLSRVVEYPLRGMIYDRHGQLIVNNKPTFDLYFIPKQLFIKDTAEFCEFFSIEKSYLHEQLAKAKRKYKSYPFIKHLSMQDFAKIQDRLSDIPGITVVARTVREYPSNSMANILGYVKEVDKSDLKKDTTNYYRQGDLIGKSGIERYYENYLRGKQGVKYVMTNVRGMVKGSYKNGKLDTLPVVGEDLISSIDLDLQQYGEKLMQHKKGAIVAIEPSTGEILTMISAPSYDPNLLTGKGKQVSKNYVKLLNNPNKPLYNRAIQSPYPPGSTYKTVMALVGLQDKALDTVHTYFSCDKSIVGCHGHPSPLNVHGSIQHSCNPWYVKALRQVVNQGRRSDPREDTRVGLDSLHDKLLKFGLGRRLGLDLPYEHSGRVPSTKYYDENYYTKNWKLGNIYSISIGQGEVGVVPLQMANLAATIANRGWYITPHMIKGIGDSLYLPEEYTAKNDTGVDAPYFDYVARAMADVVKAGTARRAFIEDIVVCGKTGTAQNPHGEDHSVFMAFAPLYNPKIAIAVYVENAGFGGTWAAPIASLMIEKYIKREIQSNQRKWLEQYVLSGKFIEEEEKESEE</sequence>
<feature type="transmembrane region" description="Helical" evidence="14">
    <location>
        <begin position="6"/>
        <end position="24"/>
    </location>
</feature>
<dbReference type="SUPFAM" id="SSF56519">
    <property type="entry name" value="Penicillin binding protein dimerisation domain"/>
    <property type="match status" value="1"/>
</dbReference>
<evidence type="ECO:0000259" key="16">
    <source>
        <dbReference type="Pfam" id="PF03717"/>
    </source>
</evidence>
<dbReference type="Proteomes" id="UP001403385">
    <property type="component" value="Unassembled WGS sequence"/>
</dbReference>
<evidence type="ECO:0000256" key="11">
    <source>
        <dbReference type="ARBA" id="ARBA00022989"/>
    </source>
</evidence>
<proteinExistence type="predicted"/>
<feature type="domain" description="Penicillin-binding protein dimerisation" evidence="16">
    <location>
        <begin position="48"/>
        <end position="210"/>
    </location>
</feature>
<dbReference type="GO" id="GO:0009252">
    <property type="term" value="P:peptidoglycan biosynthetic process"/>
    <property type="evidence" value="ECO:0007669"/>
    <property type="project" value="UniProtKB-KW"/>
</dbReference>
<dbReference type="GO" id="GO:0009002">
    <property type="term" value="F:serine-type D-Ala-D-Ala carboxypeptidase activity"/>
    <property type="evidence" value="ECO:0007669"/>
    <property type="project" value="UniProtKB-EC"/>
</dbReference>
<keyword evidence="8 17" id="KW-0378">Hydrolase</keyword>
<dbReference type="InterPro" id="IPR036138">
    <property type="entry name" value="PBP_dimer_sf"/>
</dbReference>
<evidence type="ECO:0000259" key="15">
    <source>
        <dbReference type="Pfam" id="PF00905"/>
    </source>
</evidence>
<dbReference type="GO" id="GO:0006508">
    <property type="term" value="P:proteolysis"/>
    <property type="evidence" value="ECO:0007669"/>
    <property type="project" value="UniProtKB-KW"/>
</dbReference>
<evidence type="ECO:0000256" key="3">
    <source>
        <dbReference type="ARBA" id="ARBA00022475"/>
    </source>
</evidence>
<protein>
    <submittedName>
        <fullName evidence="17">Penicillin-binding protein 2</fullName>
        <ecNumber evidence="17">3.4.16.4</ecNumber>
    </submittedName>
</protein>
<keyword evidence="13" id="KW-0961">Cell wall biogenesis/degradation</keyword>
<dbReference type="GO" id="GO:0071972">
    <property type="term" value="F:peptidoglycan L,D-transpeptidase activity"/>
    <property type="evidence" value="ECO:0007669"/>
    <property type="project" value="TreeGrafter"/>
</dbReference>
<evidence type="ECO:0000313" key="18">
    <source>
        <dbReference type="Proteomes" id="UP001403385"/>
    </source>
</evidence>
<dbReference type="GO" id="GO:0008658">
    <property type="term" value="F:penicillin binding"/>
    <property type="evidence" value="ECO:0007669"/>
    <property type="project" value="InterPro"/>
</dbReference>
<keyword evidence="3" id="KW-1003">Cell membrane</keyword>
<dbReference type="GO" id="GO:0071555">
    <property type="term" value="P:cell wall organization"/>
    <property type="evidence" value="ECO:0007669"/>
    <property type="project" value="UniProtKB-KW"/>
</dbReference>
<evidence type="ECO:0000256" key="12">
    <source>
        <dbReference type="ARBA" id="ARBA00023136"/>
    </source>
</evidence>
<dbReference type="AlphaFoldDB" id="A0AAW9S9Y7"/>
<keyword evidence="6" id="KW-0645">Protease</keyword>
<dbReference type="GO" id="GO:0008360">
    <property type="term" value="P:regulation of cell shape"/>
    <property type="evidence" value="ECO:0007669"/>
    <property type="project" value="UniProtKB-KW"/>
</dbReference>
<keyword evidence="10" id="KW-0573">Peptidoglycan synthesis</keyword>
<evidence type="ECO:0000256" key="14">
    <source>
        <dbReference type="SAM" id="Phobius"/>
    </source>
</evidence>
<evidence type="ECO:0000256" key="9">
    <source>
        <dbReference type="ARBA" id="ARBA00022960"/>
    </source>
</evidence>
<evidence type="ECO:0000313" key="17">
    <source>
        <dbReference type="EMBL" id="MEN7547521.1"/>
    </source>
</evidence>
<comment type="caution">
    <text evidence="17">The sequence shown here is derived from an EMBL/GenBank/DDBJ whole genome shotgun (WGS) entry which is preliminary data.</text>
</comment>
<name>A0AAW9S9Y7_9BACT</name>
<dbReference type="SUPFAM" id="SSF56601">
    <property type="entry name" value="beta-lactamase/transpeptidase-like"/>
    <property type="match status" value="1"/>
</dbReference>
<comment type="subcellular location">
    <subcellularLocation>
        <location evidence="2">Cell membrane</location>
    </subcellularLocation>
    <subcellularLocation>
        <location evidence="1">Membrane</location>
        <topology evidence="1">Single-pass membrane protein</topology>
    </subcellularLocation>
</comment>
<dbReference type="Gene3D" id="3.30.1390.30">
    <property type="entry name" value="Penicillin-binding protein 2a, domain 3"/>
    <property type="match status" value="1"/>
</dbReference>
<keyword evidence="12 14" id="KW-0472">Membrane</keyword>
<evidence type="ECO:0000256" key="8">
    <source>
        <dbReference type="ARBA" id="ARBA00022801"/>
    </source>
</evidence>
<keyword evidence="18" id="KW-1185">Reference proteome</keyword>
<dbReference type="InterPro" id="IPR017790">
    <property type="entry name" value="Penicillin-binding_protein_2"/>
</dbReference>
<keyword evidence="11 14" id="KW-1133">Transmembrane helix</keyword>
<accession>A0AAW9S9Y7</accession>
<evidence type="ECO:0000256" key="7">
    <source>
        <dbReference type="ARBA" id="ARBA00022692"/>
    </source>
</evidence>
<evidence type="ECO:0000256" key="6">
    <source>
        <dbReference type="ARBA" id="ARBA00022670"/>
    </source>
</evidence>
<organism evidence="17 18">
    <name type="scientific">Rapidithrix thailandica</name>
    <dbReference type="NCBI Taxonomy" id="413964"/>
    <lineage>
        <taxon>Bacteria</taxon>
        <taxon>Pseudomonadati</taxon>
        <taxon>Bacteroidota</taxon>
        <taxon>Cytophagia</taxon>
        <taxon>Cytophagales</taxon>
        <taxon>Flammeovirgaceae</taxon>
        <taxon>Rapidithrix</taxon>
    </lineage>
</organism>
<evidence type="ECO:0000256" key="10">
    <source>
        <dbReference type="ARBA" id="ARBA00022984"/>
    </source>
</evidence>
<gene>
    <name evidence="17" type="primary">mrdA</name>
    <name evidence="17" type="ORF">AAG747_06360</name>
</gene>
<evidence type="ECO:0000256" key="13">
    <source>
        <dbReference type="ARBA" id="ARBA00023316"/>
    </source>
</evidence>
<dbReference type="NCBIfam" id="TIGR03423">
    <property type="entry name" value="pbp2_mrdA"/>
    <property type="match status" value="1"/>
</dbReference>
<dbReference type="EMBL" id="JBDKWZ010000003">
    <property type="protein sequence ID" value="MEN7547521.1"/>
    <property type="molecule type" value="Genomic_DNA"/>
</dbReference>
<dbReference type="InterPro" id="IPR012338">
    <property type="entry name" value="Beta-lactam/transpept-like"/>
</dbReference>
<dbReference type="Gene3D" id="3.90.1310.10">
    <property type="entry name" value="Penicillin-binding protein 2a (Domain 2)"/>
    <property type="match status" value="1"/>
</dbReference>
<reference evidence="17 18" key="1">
    <citation type="submission" date="2024-04" db="EMBL/GenBank/DDBJ databases">
        <title>Novel genus in family Flammeovirgaceae.</title>
        <authorList>
            <person name="Nguyen T.H."/>
            <person name="Vuong T.Q."/>
            <person name="Le H."/>
            <person name="Kim S.-G."/>
        </authorList>
    </citation>
    <scope>NUCLEOTIDE SEQUENCE [LARGE SCALE GENOMIC DNA]</scope>
    <source>
        <strain evidence="17 18">JCM 23209</strain>
    </source>
</reference>
<dbReference type="PANTHER" id="PTHR30627:SF2">
    <property type="entry name" value="PEPTIDOGLYCAN D,D-TRANSPEPTIDASE MRDA"/>
    <property type="match status" value="1"/>
</dbReference>
<dbReference type="Gene3D" id="3.40.710.10">
    <property type="entry name" value="DD-peptidase/beta-lactamase superfamily"/>
    <property type="match status" value="1"/>
</dbReference>
<keyword evidence="4" id="KW-0997">Cell inner membrane</keyword>
<feature type="domain" description="Penicillin-binding protein transpeptidase" evidence="15">
    <location>
        <begin position="249"/>
        <end position="573"/>
    </location>
</feature>
<dbReference type="RefSeq" id="WP_346820309.1">
    <property type="nucleotide sequence ID" value="NZ_JBDKWZ010000003.1"/>
</dbReference>
<dbReference type="InterPro" id="IPR005311">
    <property type="entry name" value="PBP_dimer"/>
</dbReference>
<evidence type="ECO:0000256" key="4">
    <source>
        <dbReference type="ARBA" id="ARBA00022519"/>
    </source>
</evidence>
<evidence type="ECO:0000256" key="1">
    <source>
        <dbReference type="ARBA" id="ARBA00004167"/>
    </source>
</evidence>
<dbReference type="PANTHER" id="PTHR30627">
    <property type="entry name" value="PEPTIDOGLYCAN D,D-TRANSPEPTIDASE"/>
    <property type="match status" value="1"/>
</dbReference>